<sequence>MLRAKTGPLSRVRDETRGQPRLDVPAGLPAALGHDAVGLPARHGRRLLSRLPHTGCVYADTEWMWWIVPAGSDQDLEWPLPAYYSRGAYVPAPGTRLIHWPEDDSPYTPPIPLYLMVCQITGVVPAWARYGARSTQGV</sequence>
<dbReference type="RefSeq" id="WP_371872787.1">
    <property type="nucleotide sequence ID" value="NZ_BLLG01000026.1"/>
</dbReference>
<name>A0A6A0B2F3_9ACTN</name>
<feature type="region of interest" description="Disordered" evidence="1">
    <location>
        <begin position="1"/>
        <end position="25"/>
    </location>
</feature>
<organism evidence="2 3">
    <name type="scientific">Streptomyces pacificus</name>
    <dbReference type="NCBI Taxonomy" id="2705029"/>
    <lineage>
        <taxon>Bacteria</taxon>
        <taxon>Bacillati</taxon>
        <taxon>Actinomycetota</taxon>
        <taxon>Actinomycetes</taxon>
        <taxon>Kitasatosporales</taxon>
        <taxon>Streptomycetaceae</taxon>
        <taxon>Streptomyces</taxon>
    </lineage>
</organism>
<dbReference type="Proteomes" id="UP000484988">
    <property type="component" value="Unassembled WGS sequence"/>
</dbReference>
<dbReference type="EMBL" id="BLLG01000026">
    <property type="protein sequence ID" value="GFH39312.1"/>
    <property type="molecule type" value="Genomic_DNA"/>
</dbReference>
<reference evidence="2 3" key="1">
    <citation type="submission" date="2020-02" db="EMBL/GenBank/DDBJ databases">
        <title>Whole Genome Shotgun Sequence of Streptomyces sp. strain CWH03.</title>
        <authorList>
            <person name="Dohra H."/>
            <person name="Kodani S."/>
            <person name="Yamamura H."/>
        </authorList>
    </citation>
    <scope>NUCLEOTIDE SEQUENCE [LARGE SCALE GENOMIC DNA]</scope>
    <source>
        <strain evidence="2 3">CWH03</strain>
    </source>
</reference>
<accession>A0A6A0B2F3</accession>
<proteinExistence type="predicted"/>
<evidence type="ECO:0000313" key="2">
    <source>
        <dbReference type="EMBL" id="GFH39312.1"/>
    </source>
</evidence>
<protein>
    <submittedName>
        <fullName evidence="2">Uncharacterized protein</fullName>
    </submittedName>
</protein>
<gene>
    <name evidence="2" type="ORF">SCWH03_55770</name>
</gene>
<feature type="compositionally biased region" description="Basic and acidic residues" evidence="1">
    <location>
        <begin position="11"/>
        <end position="20"/>
    </location>
</feature>
<evidence type="ECO:0000313" key="3">
    <source>
        <dbReference type="Proteomes" id="UP000484988"/>
    </source>
</evidence>
<keyword evidence="3" id="KW-1185">Reference proteome</keyword>
<comment type="caution">
    <text evidence="2">The sequence shown here is derived from an EMBL/GenBank/DDBJ whole genome shotgun (WGS) entry which is preliminary data.</text>
</comment>
<evidence type="ECO:0000256" key="1">
    <source>
        <dbReference type="SAM" id="MobiDB-lite"/>
    </source>
</evidence>
<dbReference type="AlphaFoldDB" id="A0A6A0B2F3"/>